<proteinExistence type="predicted"/>
<dbReference type="AlphaFoldDB" id="A0A1W1HGR6"/>
<dbReference type="EMBL" id="FWEV01000283">
    <property type="protein sequence ID" value="SLM31687.1"/>
    <property type="molecule type" value="Genomic_DNA"/>
</dbReference>
<keyword evidence="2" id="KW-1185">Reference proteome</keyword>
<name>A0A1W1HGR6_9BACT</name>
<reference evidence="1 2" key="1">
    <citation type="submission" date="2017-03" db="EMBL/GenBank/DDBJ databases">
        <authorList>
            <person name="Afonso C.L."/>
            <person name="Miller P.J."/>
            <person name="Scott M.A."/>
            <person name="Spackman E."/>
            <person name="Goraichik I."/>
            <person name="Dimitrov K.M."/>
            <person name="Suarez D.L."/>
            <person name="Swayne D.E."/>
        </authorList>
    </citation>
    <scope>NUCLEOTIDE SEQUENCE [LARGE SCALE GENOMIC DNA]</scope>
    <source>
        <strain evidence="1">PRJEB14757</strain>
    </source>
</reference>
<organism evidence="1 2">
    <name type="scientific">Desulfamplus magnetovallimortis</name>
    <dbReference type="NCBI Taxonomy" id="1246637"/>
    <lineage>
        <taxon>Bacteria</taxon>
        <taxon>Pseudomonadati</taxon>
        <taxon>Thermodesulfobacteriota</taxon>
        <taxon>Desulfobacteria</taxon>
        <taxon>Desulfobacterales</taxon>
        <taxon>Desulfobacteraceae</taxon>
        <taxon>Desulfamplus</taxon>
    </lineage>
</organism>
<dbReference type="Proteomes" id="UP000191931">
    <property type="component" value="Unassembled WGS sequence"/>
</dbReference>
<protein>
    <submittedName>
        <fullName evidence="1">Uncharacterized protein</fullName>
    </submittedName>
</protein>
<evidence type="ECO:0000313" key="1">
    <source>
        <dbReference type="EMBL" id="SLM31687.1"/>
    </source>
</evidence>
<accession>A0A1W1HGR6</accession>
<sequence length="54" mass="6109">MPNLPSVSDVLPCGCDHHFTGKKYPGRRLLGVGANRMKEKIKKSIWLRNESEIT</sequence>
<evidence type="ECO:0000313" key="2">
    <source>
        <dbReference type="Proteomes" id="UP000191931"/>
    </source>
</evidence>
<gene>
    <name evidence="1" type="ORF">MTBBW1_410042</name>
</gene>